<sequence length="757" mass="84830">MNSSQPNLFLTIDDLFLEARSHRPFSSSSAQASIWDNNKPLSPTQNRILSFEGQVVRSISATSQVDQVGHSFFPPPTFTAAAAAAAAAIGTTRTIKSLVLPTDDSIQFPLHPKALSYFKGTRNNEPPDHIVWLTRLHDPPKGSGNTSADALSCQATIITNLKRKRKPEDDLLEVTTEKAKKELKKHHYPQAMEDVIEIMDTDDEMEMEMEMEEKEVNESAMKRRQQQQQSCENINNNKSRYNNNDVSMMSHSDSMPFGSSRSETMSKFAGLERQEQEVVPAAPSMRMVAVLLNDDDDFVQLGDLEQVGEVNSVSARKISFQSGNRVRITAAMMAPELVDEQTKTLSFLGVPKKTRIPIIPARQQQQQQQQQQQHTIISMQDVTTRPDVQWRKKGPSVAVEKQPYHSNKRSVGDTSINMDDDSTDLPKNNKKCKKIPPNFLQQKPLHEKDPLELLVRKRDNRNDLDKSQSNSTMSFSDLWSEAPITTTSQVPQPSPVSTPGNDDKNFITQHICRMTGISRALIKARCAECGEGYKNISCSLFQCHSHKWRLEIRMDCFVSDGSAEAQLDVRDGQEEIMWALLGLMRTSDTEILHANSTADAGAGNNTSRKDGNYAAQDMCEDSRRSSSPSSSASTILDPFQDVRNKVLRILARRGQFSFRSFTAPSISNNRKSEASTSHTSGGGYVETIDQDHSQRAKEEEKLWFDICTAFSRKRKSFLLHAIPNSANTLALSSSDGRDTQLRTSYIRMNKQTTIMSI</sequence>
<evidence type="ECO:0000313" key="3">
    <source>
        <dbReference type="Proteomes" id="UP000749646"/>
    </source>
</evidence>
<reference evidence="2" key="1">
    <citation type="journal article" date="2020" name="Fungal Divers.">
        <title>Resolving the Mortierellaceae phylogeny through synthesis of multi-gene phylogenetics and phylogenomics.</title>
        <authorList>
            <person name="Vandepol N."/>
            <person name="Liber J."/>
            <person name="Desiro A."/>
            <person name="Na H."/>
            <person name="Kennedy M."/>
            <person name="Barry K."/>
            <person name="Grigoriev I.V."/>
            <person name="Miller A.N."/>
            <person name="O'Donnell K."/>
            <person name="Stajich J.E."/>
            <person name="Bonito G."/>
        </authorList>
    </citation>
    <scope>NUCLEOTIDE SEQUENCE</scope>
    <source>
        <strain evidence="2">MES-2147</strain>
    </source>
</reference>
<protein>
    <submittedName>
        <fullName evidence="2">Uncharacterized protein</fullName>
    </submittedName>
</protein>
<comment type="caution">
    <text evidence="2">The sequence shown here is derived from an EMBL/GenBank/DDBJ whole genome shotgun (WGS) entry which is preliminary data.</text>
</comment>
<feature type="compositionally biased region" description="Low complexity" evidence="1">
    <location>
        <begin position="233"/>
        <end position="244"/>
    </location>
</feature>
<proteinExistence type="predicted"/>
<feature type="compositionally biased region" description="Polar residues" evidence="1">
    <location>
        <begin position="596"/>
        <end position="606"/>
    </location>
</feature>
<feature type="non-terminal residue" evidence="2">
    <location>
        <position position="757"/>
    </location>
</feature>
<dbReference type="Proteomes" id="UP000749646">
    <property type="component" value="Unassembled WGS sequence"/>
</dbReference>
<organism evidence="2 3">
    <name type="scientific">Modicella reniformis</name>
    <dbReference type="NCBI Taxonomy" id="1440133"/>
    <lineage>
        <taxon>Eukaryota</taxon>
        <taxon>Fungi</taxon>
        <taxon>Fungi incertae sedis</taxon>
        <taxon>Mucoromycota</taxon>
        <taxon>Mortierellomycotina</taxon>
        <taxon>Mortierellomycetes</taxon>
        <taxon>Mortierellales</taxon>
        <taxon>Mortierellaceae</taxon>
        <taxon>Modicella</taxon>
    </lineage>
</organism>
<accession>A0A9P6IL71</accession>
<feature type="region of interest" description="Disordered" evidence="1">
    <location>
        <begin position="225"/>
        <end position="245"/>
    </location>
</feature>
<feature type="compositionally biased region" description="Polar residues" evidence="1">
    <location>
        <begin position="666"/>
        <end position="679"/>
    </location>
</feature>
<dbReference type="EMBL" id="JAAAHW010010501">
    <property type="protein sequence ID" value="KAF9925292.1"/>
    <property type="molecule type" value="Genomic_DNA"/>
</dbReference>
<evidence type="ECO:0000313" key="2">
    <source>
        <dbReference type="EMBL" id="KAF9925292.1"/>
    </source>
</evidence>
<gene>
    <name evidence="2" type="ORF">BGZ65_007843</name>
</gene>
<feature type="region of interest" description="Disordered" evidence="1">
    <location>
        <begin position="666"/>
        <end position="686"/>
    </location>
</feature>
<feature type="region of interest" description="Disordered" evidence="1">
    <location>
        <begin position="458"/>
        <end position="477"/>
    </location>
</feature>
<feature type="region of interest" description="Disordered" evidence="1">
    <location>
        <begin position="596"/>
        <end position="635"/>
    </location>
</feature>
<dbReference type="OrthoDB" id="2421866at2759"/>
<feature type="compositionally biased region" description="Polar residues" evidence="1">
    <location>
        <begin position="467"/>
        <end position="477"/>
    </location>
</feature>
<dbReference type="AlphaFoldDB" id="A0A9P6IL71"/>
<name>A0A9P6IL71_9FUNG</name>
<keyword evidence="3" id="KW-1185">Reference proteome</keyword>
<evidence type="ECO:0000256" key="1">
    <source>
        <dbReference type="SAM" id="MobiDB-lite"/>
    </source>
</evidence>
<feature type="region of interest" description="Disordered" evidence="1">
    <location>
        <begin position="389"/>
        <end position="451"/>
    </location>
</feature>